<dbReference type="Proteomes" id="UP001220225">
    <property type="component" value="Unassembled WGS sequence"/>
</dbReference>
<evidence type="ECO:0000313" key="3">
    <source>
        <dbReference type="Proteomes" id="UP001220225"/>
    </source>
</evidence>
<comment type="caution">
    <text evidence="2">The sequence shown here is derived from an EMBL/GenBank/DDBJ whole genome shotgun (WGS) entry which is preliminary data.</text>
</comment>
<name>A0ABT5LVV5_9GAMM</name>
<accession>A0ABT5LVV5</accession>
<gene>
    <name evidence="2" type="ORF">PSI14_17395</name>
</gene>
<dbReference type="Pfam" id="PF01526">
    <property type="entry name" value="DDE_Tnp_Tn3"/>
    <property type="match status" value="1"/>
</dbReference>
<organism evidence="2 3">
    <name type="scientific">Xenorhabdus anantnagensis</name>
    <dbReference type="NCBI Taxonomy" id="3025875"/>
    <lineage>
        <taxon>Bacteria</taxon>
        <taxon>Pseudomonadati</taxon>
        <taxon>Pseudomonadota</taxon>
        <taxon>Gammaproteobacteria</taxon>
        <taxon>Enterobacterales</taxon>
        <taxon>Morganellaceae</taxon>
        <taxon>Xenorhabdus</taxon>
    </lineage>
</organism>
<proteinExistence type="predicted"/>
<evidence type="ECO:0000313" key="2">
    <source>
        <dbReference type="EMBL" id="MDC9598562.1"/>
    </source>
</evidence>
<dbReference type="InterPro" id="IPR002513">
    <property type="entry name" value="Tn3_Tnp_DDE_dom"/>
</dbReference>
<keyword evidence="3" id="KW-1185">Reference proteome</keyword>
<protein>
    <submittedName>
        <fullName evidence="2">Tn3 family transposase</fullName>
    </submittedName>
</protein>
<reference evidence="2 3" key="1">
    <citation type="submission" date="2023-02" db="EMBL/GenBank/DDBJ databases">
        <title>Entomopathogenic bacteria.</title>
        <authorList>
            <person name="Machado R.A."/>
        </authorList>
    </citation>
    <scope>NUCLEOTIDE SEQUENCE [LARGE SCALE GENOMIC DNA]</scope>
    <source>
        <strain evidence="2 3">XENO-2</strain>
    </source>
</reference>
<feature type="domain" description="Tn3 transposase DDE" evidence="1">
    <location>
        <begin position="10"/>
        <end position="227"/>
    </location>
</feature>
<sequence>MWGFFRWTRDTLHADTQGQSEPVFALAYLLGIKLFPRMRNWNDAVFYRPSNDATYKHIDKLFTKTVDWGLIQTHWQDLIQVVLSIQAGRVLPSMLLRKLNSNNRQNKLYRAFRELGRVVRTLFLLRYLSESDFRQTIRAETTKIESYNDFLDWITFGGQIIKSGDPVEQAKQVKYSDIIANAIMLCNVSDLTEILTKVADDGHKIRSEQAAALSPYIRDHIRRFGRYDVDMTIFPPELNPKPIPIGV</sequence>
<evidence type="ECO:0000259" key="1">
    <source>
        <dbReference type="Pfam" id="PF01526"/>
    </source>
</evidence>
<dbReference type="EMBL" id="JAQRFN010000033">
    <property type="protein sequence ID" value="MDC9598562.1"/>
    <property type="molecule type" value="Genomic_DNA"/>
</dbReference>